<sequence length="503" mass="53598">MSSIDTGAVSRPSNMIQRIERIGDKLPHPFYLFIYLCGAVMVLSALINAIGGSVIHPGNGNEIMVRSLLSGEGLIYILQSMVDNFVSFKPLGLVLCMMLAVGLMQEVGLAEAAIKASLLNAPRKFVTGTVFMVGIIGNLASDAAFILVPPLAGIVFAATNRNPIVGIAAGFVAVAAGFTANLFIAGTDVLLSGISTEAAAVVQATEVSPAANWYFMLISVPLLVIAGTLITDKYIEPRFDSLRSREGADMGQSYTVSTQEKQALKWTLAAAAIYLALFLLVLLPSGSPLRNADGGLVPSPFLSGIIPVIMGFFILCAVVFGVKSGAIKQADDVPELMTRALKSVGGYIVLVFVIAQFIGWFSWSNLAIYVAVNGAEWLSGLQLPNIVMLALFMVLAGAMNLIVFSGSAQWAIMAPVFIPLFMLLGVDPANTQMAYRIADSTTNIISPTNPYIPMVLALIARYNPEVRFGTFLAMMLPYALLLFTIWGGAFLLYFMLGLPVGPM</sequence>
<dbReference type="OrthoDB" id="3314392at2"/>
<keyword evidence="1" id="KW-1133">Transmembrane helix</keyword>
<reference evidence="3" key="1">
    <citation type="submission" date="2016-11" db="EMBL/GenBank/DDBJ databases">
        <authorList>
            <person name="Sisinthy S."/>
            <person name="Ara S."/>
            <person name="Gundlapally S.R."/>
        </authorList>
    </citation>
    <scope>NUCLEOTIDE SEQUENCE [LARGE SCALE GENOMIC DNA]</scope>
    <source>
        <strain evidence="3">V1-41</strain>
    </source>
</reference>
<dbReference type="PANTHER" id="PTHR30282">
    <property type="entry name" value="P-AMINOBENZOYL GLUTAMATE TRANSPORTER"/>
    <property type="match status" value="1"/>
</dbReference>
<dbReference type="PANTHER" id="PTHR30282:SF0">
    <property type="entry name" value="P-AMINOBENZOYL-GLUTAMATE TRANSPORT PROTEIN"/>
    <property type="match status" value="1"/>
</dbReference>
<keyword evidence="1" id="KW-0812">Transmembrane</keyword>
<keyword evidence="1" id="KW-0472">Membrane</keyword>
<dbReference type="AlphaFoldDB" id="A0A2P5TLT1"/>
<feature type="transmembrane region" description="Helical" evidence="1">
    <location>
        <begin position="130"/>
        <end position="157"/>
    </location>
</feature>
<feature type="transmembrane region" description="Helical" evidence="1">
    <location>
        <begin position="30"/>
        <end position="51"/>
    </location>
</feature>
<dbReference type="GO" id="GO:0015558">
    <property type="term" value="F:secondary active p-aminobenzoyl-glutamate transmembrane transporter activity"/>
    <property type="evidence" value="ECO:0007669"/>
    <property type="project" value="InterPro"/>
</dbReference>
<feature type="transmembrane region" description="Helical" evidence="1">
    <location>
        <begin position="471"/>
        <end position="496"/>
    </location>
</feature>
<dbReference type="Pfam" id="PF03806">
    <property type="entry name" value="ABG_transport"/>
    <property type="match status" value="1"/>
</dbReference>
<evidence type="ECO:0000313" key="3">
    <source>
        <dbReference type="Proteomes" id="UP000242231"/>
    </source>
</evidence>
<dbReference type="EMBL" id="MPZM01000017">
    <property type="protein sequence ID" value="PPL16315.1"/>
    <property type="molecule type" value="Genomic_DNA"/>
</dbReference>
<organism evidence="2 3">
    <name type="scientific">Oceanisphaera arctica</name>
    <dbReference type="NCBI Taxonomy" id="641510"/>
    <lineage>
        <taxon>Bacteria</taxon>
        <taxon>Pseudomonadati</taxon>
        <taxon>Pseudomonadota</taxon>
        <taxon>Gammaproteobacteria</taxon>
        <taxon>Aeromonadales</taxon>
        <taxon>Aeromonadaceae</taxon>
        <taxon>Oceanisphaera</taxon>
    </lineage>
</organism>
<feature type="transmembrane region" description="Helical" evidence="1">
    <location>
        <begin position="91"/>
        <end position="110"/>
    </location>
</feature>
<feature type="transmembrane region" description="Helical" evidence="1">
    <location>
        <begin position="301"/>
        <end position="322"/>
    </location>
</feature>
<feature type="transmembrane region" description="Helical" evidence="1">
    <location>
        <begin position="410"/>
        <end position="426"/>
    </location>
</feature>
<feature type="transmembrane region" description="Helical" evidence="1">
    <location>
        <begin position="213"/>
        <end position="235"/>
    </location>
</feature>
<protein>
    <submittedName>
        <fullName evidence="2">p-aminobenzoyl-glutamate transporter</fullName>
    </submittedName>
</protein>
<feature type="transmembrane region" description="Helical" evidence="1">
    <location>
        <begin position="383"/>
        <end position="403"/>
    </location>
</feature>
<evidence type="ECO:0000313" key="2">
    <source>
        <dbReference type="EMBL" id="PPL16315.1"/>
    </source>
</evidence>
<gene>
    <name evidence="2" type="ORF">UN63_09615</name>
</gene>
<keyword evidence="3" id="KW-1185">Reference proteome</keyword>
<dbReference type="InterPro" id="IPR004697">
    <property type="entry name" value="AbgT"/>
</dbReference>
<comment type="caution">
    <text evidence="2">The sequence shown here is derived from an EMBL/GenBank/DDBJ whole genome shotgun (WGS) entry which is preliminary data.</text>
</comment>
<dbReference type="Proteomes" id="UP000242231">
    <property type="component" value="Unassembled WGS sequence"/>
</dbReference>
<accession>A0A2P5TLT1</accession>
<name>A0A2P5TLT1_9GAMM</name>
<dbReference type="GO" id="GO:1902604">
    <property type="term" value="P:p-aminobenzoyl-glutamate transmembrane transport"/>
    <property type="evidence" value="ECO:0007669"/>
    <property type="project" value="InterPro"/>
</dbReference>
<feature type="transmembrane region" description="Helical" evidence="1">
    <location>
        <begin position="263"/>
        <end position="281"/>
    </location>
</feature>
<feature type="transmembrane region" description="Helical" evidence="1">
    <location>
        <begin position="164"/>
        <end position="184"/>
    </location>
</feature>
<evidence type="ECO:0000256" key="1">
    <source>
        <dbReference type="SAM" id="Phobius"/>
    </source>
</evidence>
<feature type="transmembrane region" description="Helical" evidence="1">
    <location>
        <begin position="343"/>
        <end position="363"/>
    </location>
</feature>
<proteinExistence type="predicted"/>
<dbReference type="RefSeq" id="WP_104486547.1">
    <property type="nucleotide sequence ID" value="NZ_BMYB01000028.1"/>
</dbReference>